<reference evidence="1 2" key="1">
    <citation type="submission" date="2024-02" db="EMBL/GenBank/DDBJ databases">
        <title>De novo assembly and annotation of 12 fungi associated with fruit tree decline syndrome in Ontario, Canada.</title>
        <authorList>
            <person name="Sulman M."/>
            <person name="Ellouze W."/>
            <person name="Ilyukhin E."/>
        </authorList>
    </citation>
    <scope>NUCLEOTIDE SEQUENCE [LARGE SCALE GENOMIC DNA]</scope>
    <source>
        <strain evidence="1 2">M42-189</strain>
    </source>
</reference>
<sequence length="111" mass="12311">MTDPKLKAELYEMVRKELQKTHIPMIKKVANELDDASEDWYLKILSLSGQVTAGNDDGMVEAMKQASEAMAKYEKVLNDVAPKLKEWKDLLAKWSGPDGPAPGPTGYESSV</sequence>
<evidence type="ECO:0000313" key="1">
    <source>
        <dbReference type="EMBL" id="KAL1593676.1"/>
    </source>
</evidence>
<comment type="caution">
    <text evidence="1">The sequence shown here is derived from an EMBL/GenBank/DDBJ whole genome shotgun (WGS) entry which is preliminary data.</text>
</comment>
<protein>
    <submittedName>
        <fullName evidence="1">Uncharacterized protein</fullName>
    </submittedName>
</protein>
<gene>
    <name evidence="1" type="ORF">SLS60_010407</name>
</gene>
<name>A0ABR3QNE7_9PLEO</name>
<evidence type="ECO:0000313" key="2">
    <source>
        <dbReference type="Proteomes" id="UP001521785"/>
    </source>
</evidence>
<organism evidence="1 2">
    <name type="scientific">Paraconiothyrium brasiliense</name>
    <dbReference type="NCBI Taxonomy" id="300254"/>
    <lineage>
        <taxon>Eukaryota</taxon>
        <taxon>Fungi</taxon>
        <taxon>Dikarya</taxon>
        <taxon>Ascomycota</taxon>
        <taxon>Pezizomycotina</taxon>
        <taxon>Dothideomycetes</taxon>
        <taxon>Pleosporomycetidae</taxon>
        <taxon>Pleosporales</taxon>
        <taxon>Massarineae</taxon>
        <taxon>Didymosphaeriaceae</taxon>
        <taxon>Paraconiothyrium</taxon>
    </lineage>
</organism>
<dbReference type="EMBL" id="JAKJXO020000018">
    <property type="protein sequence ID" value="KAL1593676.1"/>
    <property type="molecule type" value="Genomic_DNA"/>
</dbReference>
<accession>A0ABR3QNE7</accession>
<dbReference type="Proteomes" id="UP001521785">
    <property type="component" value="Unassembled WGS sequence"/>
</dbReference>
<proteinExistence type="predicted"/>
<keyword evidence="2" id="KW-1185">Reference proteome</keyword>